<dbReference type="Proteomes" id="UP001189429">
    <property type="component" value="Unassembled WGS sequence"/>
</dbReference>
<dbReference type="InterPro" id="IPR000195">
    <property type="entry name" value="Rab-GAP-TBC_dom"/>
</dbReference>
<dbReference type="InterPro" id="IPR050302">
    <property type="entry name" value="Rab_GAP_TBC_domain"/>
</dbReference>
<evidence type="ECO:0000256" key="1">
    <source>
        <dbReference type="SAM" id="MobiDB-lite"/>
    </source>
</evidence>
<evidence type="ECO:0000313" key="4">
    <source>
        <dbReference type="Proteomes" id="UP001189429"/>
    </source>
</evidence>
<keyword evidence="4" id="KW-1185">Reference proteome</keyword>
<dbReference type="Gene3D" id="1.10.472.80">
    <property type="entry name" value="Ypt/Rab-GAP domain of gyp1p, domain 3"/>
    <property type="match status" value="1"/>
</dbReference>
<proteinExistence type="predicted"/>
<name>A0ABN9PXB1_9DINO</name>
<sequence>MPNAKSTSECAGLRDVDMRGLRVRGFTVAQLLQQRMPELSEHLAEYLRNDLSLLLTEWLLTLFASSVPLGPVASLWDRFFEEGYVAIYRLALARLRCLQPWLRAETDFASLVHLIKEAHVEFDCSSGEPQPLLPAGEVQKGSDLAAVARSKKNGLITKRFRPPVPRERAGRTFLTVWAPLPACERLLGSVRRRAPAIAPQNSGQRSMHGPGTFSSTSEVTPSRSAAWTGSCIGDGARE</sequence>
<dbReference type="Pfam" id="PF00566">
    <property type="entry name" value="RabGAP-TBC"/>
    <property type="match status" value="1"/>
</dbReference>
<evidence type="ECO:0000259" key="2">
    <source>
        <dbReference type="PROSITE" id="PS50086"/>
    </source>
</evidence>
<protein>
    <recommendedName>
        <fullName evidence="2">Rab-GAP TBC domain-containing protein</fullName>
    </recommendedName>
</protein>
<evidence type="ECO:0000313" key="3">
    <source>
        <dbReference type="EMBL" id="CAK0796453.1"/>
    </source>
</evidence>
<dbReference type="PANTHER" id="PTHR47219">
    <property type="entry name" value="RAB GTPASE-ACTIVATING PROTEIN 1-LIKE"/>
    <property type="match status" value="1"/>
</dbReference>
<feature type="compositionally biased region" description="Polar residues" evidence="1">
    <location>
        <begin position="212"/>
        <end position="227"/>
    </location>
</feature>
<reference evidence="3" key="1">
    <citation type="submission" date="2023-10" db="EMBL/GenBank/DDBJ databases">
        <authorList>
            <person name="Chen Y."/>
            <person name="Shah S."/>
            <person name="Dougan E. K."/>
            <person name="Thang M."/>
            <person name="Chan C."/>
        </authorList>
    </citation>
    <scope>NUCLEOTIDE SEQUENCE [LARGE SCALE GENOMIC DNA]</scope>
</reference>
<dbReference type="EMBL" id="CAUYUJ010001553">
    <property type="protein sequence ID" value="CAK0796453.1"/>
    <property type="molecule type" value="Genomic_DNA"/>
</dbReference>
<gene>
    <name evidence="3" type="ORF">PCOR1329_LOCUS5832</name>
</gene>
<comment type="caution">
    <text evidence="3">The sequence shown here is derived from an EMBL/GenBank/DDBJ whole genome shotgun (WGS) entry which is preliminary data.</text>
</comment>
<dbReference type="PROSITE" id="PS50086">
    <property type="entry name" value="TBC_RABGAP"/>
    <property type="match status" value="1"/>
</dbReference>
<dbReference type="SUPFAM" id="SSF47923">
    <property type="entry name" value="Ypt/Rab-GAP domain of gyp1p"/>
    <property type="match status" value="1"/>
</dbReference>
<organism evidence="3 4">
    <name type="scientific">Prorocentrum cordatum</name>
    <dbReference type="NCBI Taxonomy" id="2364126"/>
    <lineage>
        <taxon>Eukaryota</taxon>
        <taxon>Sar</taxon>
        <taxon>Alveolata</taxon>
        <taxon>Dinophyceae</taxon>
        <taxon>Prorocentrales</taxon>
        <taxon>Prorocentraceae</taxon>
        <taxon>Prorocentrum</taxon>
    </lineage>
</organism>
<feature type="region of interest" description="Disordered" evidence="1">
    <location>
        <begin position="197"/>
        <end position="238"/>
    </location>
</feature>
<feature type="domain" description="Rab-GAP TBC" evidence="2">
    <location>
        <begin position="1"/>
        <end position="83"/>
    </location>
</feature>
<dbReference type="InterPro" id="IPR035969">
    <property type="entry name" value="Rab-GAP_TBC_sf"/>
</dbReference>
<accession>A0ABN9PXB1</accession>